<dbReference type="KEGG" id="asul:DFR86_07670"/>
<dbReference type="EMBL" id="CP029288">
    <property type="protein sequence ID" value="AWR97439.1"/>
    <property type="molecule type" value="Genomic_DNA"/>
</dbReference>
<feature type="domain" description="NurA" evidence="1">
    <location>
        <begin position="26"/>
        <end position="210"/>
    </location>
</feature>
<evidence type="ECO:0000259" key="1">
    <source>
        <dbReference type="SMART" id="SM00933"/>
    </source>
</evidence>
<evidence type="ECO:0000313" key="3">
    <source>
        <dbReference type="Proteomes" id="UP000248410"/>
    </source>
</evidence>
<reference evidence="2 3" key="1">
    <citation type="submission" date="2018-05" db="EMBL/GenBank/DDBJ databases">
        <title>Complete Genome Sequences of Extremely Thermoacidophilic, Metal-Mobilizing Type-Strain Members of the Archaeal Family Sulfolobaceae: Acidianus brierleyi DSM-1651T, Acidianus sulfidivorans DSM-18786T, Metallosphaera hakonensis DSM-7519T, and Metallosphaera prunae DSM-10039T.</title>
        <authorList>
            <person name="Counts J.A."/>
            <person name="Kelly R.M."/>
        </authorList>
    </citation>
    <scope>NUCLEOTIDE SEQUENCE [LARGE SCALE GENOMIC DNA]</scope>
    <source>
        <strain evidence="2 3">JP7</strain>
    </source>
</reference>
<organism evidence="2 3">
    <name type="scientific">Acidianus sulfidivorans JP7</name>
    <dbReference type="NCBI Taxonomy" id="619593"/>
    <lineage>
        <taxon>Archaea</taxon>
        <taxon>Thermoproteota</taxon>
        <taxon>Thermoprotei</taxon>
        <taxon>Sulfolobales</taxon>
        <taxon>Sulfolobaceae</taxon>
        <taxon>Acidianus</taxon>
    </lineage>
</organism>
<name>A0A2U9IMZ5_9CREN</name>
<proteinExistence type="predicted"/>
<protein>
    <recommendedName>
        <fullName evidence="1">NurA domain-containing protein</fullName>
    </recommendedName>
</protein>
<sequence>MSVISDKGVSSTIIRLNDINKYPFNIRVAAIDGSLHEINIENSKLSYVIAGAVFLRVSSICNNPIIYENSLIVEEVKENVNGEELMRKLEYEIANEVANKVDLVFMDRKLSMDLDLGLNIPKNTIGIVKDFDRSKVINIESDLPWLVIDRKEGDLTIGYFKFFNWIFMFQTNLDNINFVFNVLYRLALEPVPEALGYNYPLFLADKLVKYYRDQYAKTLDFIANKKLSKYRNFRRIVENGRKYL</sequence>
<dbReference type="InterPro" id="IPR018977">
    <property type="entry name" value="NurA_domain"/>
</dbReference>
<dbReference type="AlphaFoldDB" id="A0A2U9IMZ5"/>
<accession>A0A2U9IMZ5</accession>
<evidence type="ECO:0000313" key="2">
    <source>
        <dbReference type="EMBL" id="AWR97439.1"/>
    </source>
</evidence>
<dbReference type="OrthoDB" id="34210at2157"/>
<dbReference type="Proteomes" id="UP000248410">
    <property type="component" value="Chromosome"/>
</dbReference>
<dbReference type="SMART" id="SM00933">
    <property type="entry name" value="NurA"/>
    <property type="match status" value="1"/>
</dbReference>
<gene>
    <name evidence="2" type="ORF">DFR86_07670</name>
</gene>
<dbReference type="Pfam" id="PF09376">
    <property type="entry name" value="NurA"/>
    <property type="match status" value="1"/>
</dbReference>
<keyword evidence="3" id="KW-1185">Reference proteome</keyword>